<dbReference type="PANTHER" id="PTHR14880">
    <property type="entry name" value="PROLINE AND SERINE-RICH PROTEIN 1"/>
    <property type="match status" value="1"/>
</dbReference>
<protein>
    <submittedName>
        <fullName evidence="4">Proline and serine-rich protein 1 isoform X1</fullName>
    </submittedName>
</protein>
<feature type="compositionally biased region" description="Low complexity" evidence="1">
    <location>
        <begin position="344"/>
        <end position="363"/>
    </location>
</feature>
<dbReference type="AlphaFoldDB" id="A0A8J0UE16"/>
<dbReference type="KEGG" id="xla:108709934"/>
<gene>
    <name evidence="4 5" type="primary">proser1.S</name>
</gene>
<feature type="region of interest" description="Disordered" evidence="1">
    <location>
        <begin position="390"/>
        <end position="455"/>
    </location>
</feature>
<feature type="region of interest" description="Disordered" evidence="1">
    <location>
        <begin position="321"/>
        <end position="377"/>
    </location>
</feature>
<evidence type="ECO:0000259" key="2">
    <source>
        <dbReference type="Pfam" id="PF14771"/>
    </source>
</evidence>
<accession>A0A8J0UE16</accession>
<evidence type="ECO:0000313" key="3">
    <source>
        <dbReference type="Proteomes" id="UP000186698"/>
    </source>
</evidence>
<feature type="compositionally biased region" description="Low complexity" evidence="1">
    <location>
        <begin position="639"/>
        <end position="650"/>
    </location>
</feature>
<feature type="domain" description="DUF4476" evidence="2">
    <location>
        <begin position="36"/>
        <end position="99"/>
    </location>
</feature>
<dbReference type="InterPro" id="IPR028011">
    <property type="entry name" value="DUF4476"/>
</dbReference>
<feature type="compositionally biased region" description="Polar residues" evidence="1">
    <location>
        <begin position="331"/>
        <end position="341"/>
    </location>
</feature>
<name>A0A8J0UE16_XENLA</name>
<keyword evidence="3" id="KW-1185">Reference proteome</keyword>
<dbReference type="GeneID" id="108709934"/>
<organism evidence="3 4">
    <name type="scientific">Xenopus laevis</name>
    <name type="common">African clawed frog</name>
    <dbReference type="NCBI Taxonomy" id="8355"/>
    <lineage>
        <taxon>Eukaryota</taxon>
        <taxon>Metazoa</taxon>
        <taxon>Chordata</taxon>
        <taxon>Craniata</taxon>
        <taxon>Vertebrata</taxon>
        <taxon>Euteleostomi</taxon>
        <taxon>Amphibia</taxon>
        <taxon>Batrachia</taxon>
        <taxon>Anura</taxon>
        <taxon>Pipoidea</taxon>
        <taxon>Pipidae</taxon>
        <taxon>Xenopodinae</taxon>
        <taxon>Xenopus</taxon>
        <taxon>Xenopus</taxon>
    </lineage>
</organism>
<sequence length="967" mass="98723">MKKKAVMDKKSFEMVLDEIRKAVMTDYKVKALEYVHGYFSCDQVVELLRYFSWAEPQLKAVKAMQHKMVAIPAAKMVNILNCFTFSKDRLSALELLAMNMTRGSFLTGVGGNPSRNILDASNCRPIEDIFKISHAEKKRCRKILDQATKSGCKAPNAMISSCGMIPGNPYPKGKPSHINGIFPGAPKKKDGEEPTNEGKGIAARILGPCKPPPSSYNPHKPVPYPIPPCRPHATIAPNCYGKTLAAKKEQSMLKTSGEGLSERGGASVHSMNSRDWAKTDGNYSAYSNGSLITVANVTPGTVPPSPYTPNPPAVATGIEENSAQAKAAHDQSANQHISPQEANPAASPSLQATPATAASPAKTINSPSTPTTLPFSGICMPTPLPAFPPQTTASVFSPKPSTPSPSVIKSTPGSSSSPRAASTEPSAPSPAFSSLPHASVSAQQGSSTPSSSSVMNDNLPSLHLAGLPFSATTSTASVSIANMMPSLFAGLPLPLNPPLQSISTLADIASASAGSLNIGNPLLSVLKGFLAANDPTSLNSTSMPSVSTPGLLPLQSLQNSEPSLNKGFTPQCSTPTPQRTATPVLGMFTTSASLSIPNPIPTSSSVLAQPLIPAPSHLSAPLVPPCQAPSSSLSDHRLSSSPAASGASLLIKSEPISPSPSAFKGPSRSGTPSNASLGLPGVLGHVFPPGAGSLPNTINPGLPGMPSMNGNFNNPSLSSISLNPHVSSTPMPPVFSALPPFTSLSNGSPFAGGPVINPTIGMLSSACNADSATPPLTSAVFPGLSASAASSFPLSLSAAVPSLFSVTQGPLGSSNPSFPAFPVSSTPPINSALPPFPGLQAPSTLVSVPPVPSVATAPSPASVLPGFASAFSSNFNSALVAQAGPSPFPLLSLSGLAGFPQSPSPSFQGLQPSAAVAAAAAQSALLQAHSASALENFVPQADVFAAFPAGPGTPFPLQPGLPQRGWQ</sequence>
<dbReference type="Pfam" id="PF14771">
    <property type="entry name" value="DUF4476"/>
    <property type="match status" value="1"/>
</dbReference>
<evidence type="ECO:0000256" key="1">
    <source>
        <dbReference type="SAM" id="MobiDB-lite"/>
    </source>
</evidence>
<feature type="compositionally biased region" description="Polar residues" evidence="1">
    <location>
        <begin position="364"/>
        <end position="374"/>
    </location>
</feature>
<dbReference type="AGR" id="Xenbase:XB-GENE-17340790"/>
<dbReference type="Xenbase" id="XB-GENE-17340790">
    <property type="gene designation" value="proser1.S"/>
</dbReference>
<dbReference type="CTD" id="108709934"/>
<reference evidence="3" key="1">
    <citation type="submission" date="2024-06" db="UniProtKB">
        <authorList>
            <consortium name="RefSeq"/>
        </authorList>
    </citation>
    <scope>NUCLEOTIDE SEQUENCE [LARGE SCALE GENOMIC DNA]</scope>
    <source>
        <strain evidence="3">J_2021</strain>
    </source>
</reference>
<dbReference type="PANTHER" id="PTHR14880:SF2">
    <property type="entry name" value="PROLINE AND SERINE-RICH PROTEIN 1"/>
    <property type="match status" value="1"/>
</dbReference>
<evidence type="ECO:0000313" key="4">
    <source>
        <dbReference type="RefSeq" id="XP_018105698.1"/>
    </source>
</evidence>
<reference evidence="4" key="2">
    <citation type="submission" date="2025-08" db="UniProtKB">
        <authorList>
            <consortium name="RefSeq"/>
        </authorList>
    </citation>
    <scope>IDENTIFICATION</scope>
    <source>
        <strain evidence="4">J_2021</strain>
        <tissue evidence="4">Erythrocytes</tissue>
    </source>
</reference>
<feature type="region of interest" description="Disordered" evidence="1">
    <location>
        <begin position="623"/>
        <end position="677"/>
    </location>
</feature>
<dbReference type="RefSeq" id="XP_018105698.1">
    <property type="nucleotide sequence ID" value="XM_018250209.2"/>
</dbReference>
<dbReference type="InterPro" id="IPR042616">
    <property type="entry name" value="PROSER1"/>
</dbReference>
<evidence type="ECO:0000313" key="5">
    <source>
        <dbReference type="Xenbase" id="XB-GENE-17340790"/>
    </source>
</evidence>
<feature type="compositionally biased region" description="Low complexity" evidence="1">
    <location>
        <begin position="404"/>
        <end position="453"/>
    </location>
</feature>
<dbReference type="OrthoDB" id="5968166at2759"/>
<dbReference type="Proteomes" id="UP000186698">
    <property type="component" value="Chromosome 2S"/>
</dbReference>
<proteinExistence type="predicted"/>